<dbReference type="EMBL" id="NBSK02000008">
    <property type="protein sequence ID" value="KAJ0191767.1"/>
    <property type="molecule type" value="Genomic_DNA"/>
</dbReference>
<keyword evidence="1" id="KW-0064">Aspartyl protease</keyword>
<evidence type="ECO:0000259" key="4">
    <source>
        <dbReference type="Pfam" id="PF22936"/>
    </source>
</evidence>
<dbReference type="Pfam" id="PF07727">
    <property type="entry name" value="RVT_2"/>
    <property type="match status" value="1"/>
</dbReference>
<dbReference type="InterPro" id="IPR013103">
    <property type="entry name" value="RVT_2"/>
</dbReference>
<dbReference type="GO" id="GO:0004190">
    <property type="term" value="F:aspartic-type endopeptidase activity"/>
    <property type="evidence" value="ECO:0007669"/>
    <property type="project" value="UniProtKB-KW"/>
</dbReference>
<keyword evidence="7" id="KW-1185">Reference proteome</keyword>
<dbReference type="SUPFAM" id="SSF53098">
    <property type="entry name" value="Ribonuclease H-like"/>
    <property type="match status" value="1"/>
</dbReference>
<feature type="compositionally biased region" description="Polar residues" evidence="2">
    <location>
        <begin position="560"/>
        <end position="577"/>
    </location>
</feature>
<feature type="region of interest" description="Disordered" evidence="2">
    <location>
        <begin position="537"/>
        <end position="578"/>
    </location>
</feature>
<dbReference type="InterPro" id="IPR036397">
    <property type="entry name" value="RNaseH_sf"/>
</dbReference>
<dbReference type="AlphaFoldDB" id="A0A9R1UQ03"/>
<dbReference type="GO" id="GO:0003676">
    <property type="term" value="F:nucleic acid binding"/>
    <property type="evidence" value="ECO:0007669"/>
    <property type="project" value="InterPro"/>
</dbReference>
<sequence length="1073" mass="122369">MIEESLQKNGSLGNIVSSKPQVSVFNSKANDFKRTQGQNRSRNQGLQCKNSNLKGHTIDRCYKLIGYPKDFTPRSDNNNQNKSFSVNSSSVESNSKTSASSEFVPSNGAHLLTDEQYSKFLHLISEHSHNEDVSATSNMAGMSLFQCCNSFVSPNRSQSWIVDSGANQHMIASESHLQDVIDVSKLNLLVKHPNGSSAPINKIGNLHLSSHLTLFDVFGVPDFNVNLLSVHKLCKDSRIHYQRRWWRMVENLRDYTTLMVYPQHSKLGHPADQALTSLKKVLNFGNESLPPSDVCHRAKQTRESFSLSQHTSTQLGELVHLDVWGPYRLASVEGFKYFLTVVDDFTRATWVFLLKSKTEELFIKHLVLILHNKMELWRESIDIFLIMPTSVLNGSSPYELIFKKVLVFDHLRVFGCLCFASKQNISDKLSERAEKCILLGYCFDKKAYKLLSLDTNTSFVSRDVKFYESVFPYKLKSTNVDSFLNSSGPSDLFSYDVFNTNEYINDSIGLDELRVESQLDGTDATINLDDISSGESVNHGGEAMVPPTSSSVPSSSSVSEEISQSILTPSVEQSVGASRTRRESYMPVKFADYVVEGKYKYGIERSINCSYLDHETKCFISNLNKSIEPKDYKEALSDPNWVRAMNEEMKALHRNHTWEITNLPKNRKPIGCKWVFKIKYKSNGEVERYKARLVAKGYNQREGIDFEETFSPVAKIVTVRIVISLSVHNSWPLYQLDINNAFLYGDLTEDVYMSLPPGYYSNSDSRVCKLTKSLYGLKQAPRKWNEKLCASLFMFGFQQSISDYSLFIKKCGTFLTILLVYVDDIILTGNSEVEIKKVKEFMRSQFLIKDLGILKYFLGIEVISINDGLCLNQRKYCLELLHEYGMLACKPVNTPLEVNFVVSSSNKNEKENFLENKTEFQKQIGKLIYLTITRLDISYAVQVLSQYMHKPRKSHLNLAFRLLRYLKNSPGKGVALSKSSVFELKGYVDADWAKCLDTRRSVSVTKQHNRLKPETVGPLMCSQRWLRKELQAKCLINISIVKSKENQKLLIRWLHMMMMMLSNFSNKQIEPKT</sequence>
<dbReference type="InterPro" id="IPR057670">
    <property type="entry name" value="SH3_retrovirus"/>
</dbReference>
<dbReference type="Pfam" id="PF25597">
    <property type="entry name" value="SH3_retrovirus"/>
    <property type="match status" value="1"/>
</dbReference>
<evidence type="ECO:0000256" key="2">
    <source>
        <dbReference type="SAM" id="MobiDB-lite"/>
    </source>
</evidence>
<reference evidence="6 7" key="1">
    <citation type="journal article" date="2017" name="Nat. Commun.">
        <title>Genome assembly with in vitro proximity ligation data and whole-genome triplication in lettuce.</title>
        <authorList>
            <person name="Reyes-Chin-Wo S."/>
            <person name="Wang Z."/>
            <person name="Yang X."/>
            <person name="Kozik A."/>
            <person name="Arikit S."/>
            <person name="Song C."/>
            <person name="Xia L."/>
            <person name="Froenicke L."/>
            <person name="Lavelle D.O."/>
            <person name="Truco M.J."/>
            <person name="Xia R."/>
            <person name="Zhu S."/>
            <person name="Xu C."/>
            <person name="Xu H."/>
            <person name="Xu X."/>
            <person name="Cox K."/>
            <person name="Korf I."/>
            <person name="Meyers B.C."/>
            <person name="Michelmore R.W."/>
        </authorList>
    </citation>
    <scope>NUCLEOTIDE SEQUENCE [LARGE SCALE GENOMIC DNA]</scope>
    <source>
        <strain evidence="7">cv. Salinas</strain>
        <tissue evidence="6">Seedlings</tissue>
    </source>
</reference>
<keyword evidence="1" id="KW-0645">Protease</keyword>
<evidence type="ECO:0000256" key="1">
    <source>
        <dbReference type="ARBA" id="ARBA00022750"/>
    </source>
</evidence>
<dbReference type="Pfam" id="PF22936">
    <property type="entry name" value="Pol_BBD"/>
    <property type="match status" value="1"/>
</dbReference>
<feature type="domain" description="Reverse transcriptase Ty1/copia-type" evidence="3">
    <location>
        <begin position="655"/>
        <end position="897"/>
    </location>
</feature>
<feature type="compositionally biased region" description="Low complexity" evidence="2">
    <location>
        <begin position="545"/>
        <end position="559"/>
    </location>
</feature>
<organism evidence="6 7">
    <name type="scientific">Lactuca sativa</name>
    <name type="common">Garden lettuce</name>
    <dbReference type="NCBI Taxonomy" id="4236"/>
    <lineage>
        <taxon>Eukaryota</taxon>
        <taxon>Viridiplantae</taxon>
        <taxon>Streptophyta</taxon>
        <taxon>Embryophyta</taxon>
        <taxon>Tracheophyta</taxon>
        <taxon>Spermatophyta</taxon>
        <taxon>Magnoliopsida</taxon>
        <taxon>eudicotyledons</taxon>
        <taxon>Gunneridae</taxon>
        <taxon>Pentapetalae</taxon>
        <taxon>asterids</taxon>
        <taxon>campanulids</taxon>
        <taxon>Asterales</taxon>
        <taxon>Asteraceae</taxon>
        <taxon>Cichorioideae</taxon>
        <taxon>Cichorieae</taxon>
        <taxon>Lactucinae</taxon>
        <taxon>Lactuca</taxon>
    </lineage>
</organism>
<keyword evidence="1" id="KW-0378">Hydrolase</keyword>
<feature type="compositionally biased region" description="Low complexity" evidence="2">
    <location>
        <begin position="77"/>
        <end position="103"/>
    </location>
</feature>
<feature type="region of interest" description="Disordered" evidence="2">
    <location>
        <begin position="32"/>
        <end position="51"/>
    </location>
</feature>
<dbReference type="PANTHER" id="PTHR11439:SF508">
    <property type="entry name" value="RNA-DIRECTED DNA POLYMERASE"/>
    <property type="match status" value="1"/>
</dbReference>
<comment type="caution">
    <text evidence="6">The sequence shown here is derived from an EMBL/GenBank/DDBJ whole genome shotgun (WGS) entry which is preliminary data.</text>
</comment>
<evidence type="ECO:0000259" key="3">
    <source>
        <dbReference type="Pfam" id="PF07727"/>
    </source>
</evidence>
<protein>
    <recommendedName>
        <fullName evidence="8">Reverse transcriptase Ty1/copia-type domain-containing protein</fullName>
    </recommendedName>
</protein>
<feature type="domain" description="Retrovirus-related Pol polyprotein from transposon TNT 1-94-like beta-barrel" evidence="4">
    <location>
        <begin position="160"/>
        <end position="235"/>
    </location>
</feature>
<dbReference type="PANTHER" id="PTHR11439">
    <property type="entry name" value="GAG-POL-RELATED RETROTRANSPOSON"/>
    <property type="match status" value="1"/>
</dbReference>
<accession>A0A9R1UQ03</accession>
<evidence type="ECO:0000259" key="5">
    <source>
        <dbReference type="Pfam" id="PF25597"/>
    </source>
</evidence>
<dbReference type="SUPFAM" id="SSF56672">
    <property type="entry name" value="DNA/RNA polymerases"/>
    <property type="match status" value="1"/>
</dbReference>
<dbReference type="InterPro" id="IPR043502">
    <property type="entry name" value="DNA/RNA_pol_sf"/>
</dbReference>
<dbReference type="InterPro" id="IPR012337">
    <property type="entry name" value="RNaseH-like_sf"/>
</dbReference>
<dbReference type="Proteomes" id="UP000235145">
    <property type="component" value="Unassembled WGS sequence"/>
</dbReference>
<feature type="region of interest" description="Disordered" evidence="2">
    <location>
        <begin position="72"/>
        <end position="103"/>
    </location>
</feature>
<gene>
    <name evidence="6" type="ORF">LSAT_V11C800422600</name>
</gene>
<evidence type="ECO:0000313" key="7">
    <source>
        <dbReference type="Proteomes" id="UP000235145"/>
    </source>
</evidence>
<evidence type="ECO:0000313" key="6">
    <source>
        <dbReference type="EMBL" id="KAJ0191767.1"/>
    </source>
</evidence>
<dbReference type="Gene3D" id="3.30.420.10">
    <property type="entry name" value="Ribonuclease H-like superfamily/Ribonuclease H"/>
    <property type="match status" value="1"/>
</dbReference>
<evidence type="ECO:0008006" key="8">
    <source>
        <dbReference type="Google" id="ProtNLM"/>
    </source>
</evidence>
<dbReference type="InterPro" id="IPR054722">
    <property type="entry name" value="PolX-like_BBD"/>
</dbReference>
<proteinExistence type="predicted"/>
<feature type="domain" description="Retroviral polymerase SH3-like" evidence="5">
    <location>
        <begin position="416"/>
        <end position="476"/>
    </location>
</feature>
<name>A0A9R1UQ03_LACSA</name>